<sequence>MVTVPYVSAAAFQAHPTYLDLDDLRVDVDDPAAQTAELENLLLMSSQWAADTAMQPLHAHVFTQRTRARTDRQGNLKFHLDHTPYLSLVQVGYGYSPTALTVMNSPTVWEQDNNLTIPLGQGGGSWSGSLQFGFPAGVELWVQAVCVAGFVATRLTADTTAGALTLTVDDPTGILPGAQYRIWEPGAEETVTVSPAWTPPAISVPPTAPAPAAVTLATPTRFAHTSGHDFSGMPANLRLAVVNYNISQLMRPDTAAEDSYPDTHLASRTRQTDPRKDGSGLVAEAERIINSYWRVR</sequence>
<gene>
    <name evidence="2" type="ORF">ITX44_36630</name>
</gene>
<feature type="region of interest" description="Disordered" evidence="1">
    <location>
        <begin position="255"/>
        <end position="279"/>
    </location>
</feature>
<dbReference type="EMBL" id="JADKYB010000030">
    <property type="protein sequence ID" value="MBM9509990.1"/>
    <property type="molecule type" value="Genomic_DNA"/>
</dbReference>
<organism evidence="2 3">
    <name type="scientific">Actinacidiphila acididurans</name>
    <dbReference type="NCBI Taxonomy" id="2784346"/>
    <lineage>
        <taxon>Bacteria</taxon>
        <taxon>Bacillati</taxon>
        <taxon>Actinomycetota</taxon>
        <taxon>Actinomycetes</taxon>
        <taxon>Kitasatosporales</taxon>
        <taxon>Streptomycetaceae</taxon>
        <taxon>Actinacidiphila</taxon>
    </lineage>
</organism>
<accession>A0ABS2U666</accession>
<keyword evidence="3" id="KW-1185">Reference proteome</keyword>
<protein>
    <submittedName>
        <fullName evidence="2">Uncharacterized protein</fullName>
    </submittedName>
</protein>
<evidence type="ECO:0000256" key="1">
    <source>
        <dbReference type="SAM" id="MobiDB-lite"/>
    </source>
</evidence>
<evidence type="ECO:0000313" key="2">
    <source>
        <dbReference type="EMBL" id="MBM9509990.1"/>
    </source>
</evidence>
<comment type="caution">
    <text evidence="2">The sequence shown here is derived from an EMBL/GenBank/DDBJ whole genome shotgun (WGS) entry which is preliminary data.</text>
</comment>
<dbReference type="Proteomes" id="UP000749040">
    <property type="component" value="Unassembled WGS sequence"/>
</dbReference>
<name>A0ABS2U666_9ACTN</name>
<reference evidence="2 3" key="1">
    <citation type="submission" date="2021-01" db="EMBL/GenBank/DDBJ databases">
        <title>Streptomyces acididurans sp. nov., isolated from a peat swamp forest soil.</title>
        <authorList>
            <person name="Chantavorakit T."/>
            <person name="Duangmal K."/>
        </authorList>
    </citation>
    <scope>NUCLEOTIDE SEQUENCE [LARGE SCALE GENOMIC DNA]</scope>
    <source>
        <strain evidence="2 3">KK5PA1</strain>
    </source>
</reference>
<proteinExistence type="predicted"/>
<evidence type="ECO:0000313" key="3">
    <source>
        <dbReference type="Proteomes" id="UP000749040"/>
    </source>
</evidence>